<keyword evidence="2" id="KW-1185">Reference proteome</keyword>
<dbReference type="Proteomes" id="UP001226091">
    <property type="component" value="Chromosome"/>
</dbReference>
<reference evidence="2" key="1">
    <citation type="journal article" date="2025" name="Aquaculture">
        <title>Assessment of the bioflocculant production and safety properties of Metabacillus hrfriensis sp. nov. based on phenotypic and whole-genome sequencing analysis.</title>
        <authorList>
            <person name="Zhang R."/>
            <person name="Zhao Z."/>
            <person name="Luo L."/>
            <person name="Wang S."/>
            <person name="Guo K."/>
            <person name="Xu W."/>
        </authorList>
    </citation>
    <scope>NUCLEOTIDE SEQUENCE [LARGE SCALE GENOMIC DNA]</scope>
    <source>
        <strain evidence="2">CT-WN-B3</strain>
    </source>
</reference>
<dbReference type="EMBL" id="CP126116">
    <property type="protein sequence ID" value="WHZ58357.1"/>
    <property type="molecule type" value="Genomic_DNA"/>
</dbReference>
<accession>A0ACD4RD16</accession>
<gene>
    <name evidence="1" type="ORF">QLQ22_03000</name>
</gene>
<organism evidence="1 2">
    <name type="scientific">Metabacillus hrfriensis</name>
    <dbReference type="NCBI Taxonomy" id="3048891"/>
    <lineage>
        <taxon>Bacteria</taxon>
        <taxon>Bacillati</taxon>
        <taxon>Bacillota</taxon>
        <taxon>Bacilli</taxon>
        <taxon>Bacillales</taxon>
        <taxon>Bacillaceae</taxon>
        <taxon>Metabacillus</taxon>
    </lineage>
</organism>
<protein>
    <submittedName>
        <fullName evidence="1">Amidohydrolase</fullName>
    </submittedName>
</protein>
<sequence length="413" mass="46274">MMNLKWLKNVKLEVGNQLNEDGLIETKTDLFHIGIKEGKIMERLHHTESISEQAEVIDANGLLAIPTFKEMHNHLDKTYLSLDWKACKPVKNLNERLHFEAQELKELAPTAKQRAMSMIEMILSKGSTHIRTHVNIDPYIGLKNLEGVLEALEEFKGVITADVIAFPQHGLLRDDVPQLMRKAMRNGATMVGGLDPAGIDRSIEKSLYETMEIAAEFNADVDIHLHDGGNVGTYTIDKWMDYVEEANWQNRSAISHAFCIGEVPEAQQRALAERLRENGVSIMSTIPLTKSLPPIELLDAHGVDVHFGCDGFYDSWSPHGNGDVLEKVQKYAQISRRIDEVSLRSTLKWATGGVTALTNKGEYLWPKAEDKANFIFIEAASSAEAVARRPDRKAIMINGEIVYGTLSKLEYTV</sequence>
<evidence type="ECO:0000313" key="1">
    <source>
        <dbReference type="EMBL" id="WHZ58357.1"/>
    </source>
</evidence>
<proteinExistence type="predicted"/>
<name>A0ACD4RD16_9BACI</name>
<evidence type="ECO:0000313" key="2">
    <source>
        <dbReference type="Proteomes" id="UP001226091"/>
    </source>
</evidence>